<organism evidence="3">
    <name type="scientific">Rheinheimera sp. BAL341</name>
    <dbReference type="NCBI Taxonomy" id="1708203"/>
    <lineage>
        <taxon>Bacteria</taxon>
        <taxon>Pseudomonadati</taxon>
        <taxon>Pseudomonadota</taxon>
        <taxon>Gammaproteobacteria</taxon>
        <taxon>Chromatiales</taxon>
        <taxon>Chromatiaceae</taxon>
        <taxon>Rheinheimera</taxon>
    </lineage>
</organism>
<keyword evidence="1" id="KW-1133">Transmembrane helix</keyword>
<protein>
    <submittedName>
        <fullName evidence="3">Putative metal-dependent membrane protease</fullName>
    </submittedName>
</protein>
<feature type="transmembrane region" description="Helical" evidence="1">
    <location>
        <begin position="152"/>
        <end position="173"/>
    </location>
</feature>
<dbReference type="EMBL" id="CAAJGR010000047">
    <property type="protein sequence ID" value="VHO01102.1"/>
    <property type="molecule type" value="Genomic_DNA"/>
</dbReference>
<feature type="transmembrane region" description="Helical" evidence="1">
    <location>
        <begin position="179"/>
        <end position="202"/>
    </location>
</feature>
<dbReference type="Pfam" id="PF02517">
    <property type="entry name" value="Rce1-like"/>
    <property type="match status" value="1"/>
</dbReference>
<feature type="transmembrane region" description="Helical" evidence="1">
    <location>
        <begin position="53"/>
        <end position="71"/>
    </location>
</feature>
<dbReference type="AlphaFoldDB" id="A0A486XHN4"/>
<dbReference type="PANTHER" id="PTHR39430:SF1">
    <property type="entry name" value="PROTEASE"/>
    <property type="match status" value="1"/>
</dbReference>
<dbReference type="InterPro" id="IPR003675">
    <property type="entry name" value="Rce1/LyrA-like_dom"/>
</dbReference>
<feature type="transmembrane region" description="Helical" evidence="1">
    <location>
        <begin position="259"/>
        <end position="277"/>
    </location>
</feature>
<dbReference type="GO" id="GO:0004175">
    <property type="term" value="F:endopeptidase activity"/>
    <property type="evidence" value="ECO:0007669"/>
    <property type="project" value="UniProtKB-ARBA"/>
</dbReference>
<proteinExistence type="predicted"/>
<sequence length="293" mass="32103">MLSVIESIKAVVVKLLLMFTVIVLAVAAYRWLVLPALQIAFELNEPATALLRRLGILLVILLAYGSYVRFYDKRPVKELHFPVLRVCMGLLSGAGMIALVSALLFAFGIYEVTAYRGWQTGLLDVALVILVAAIIEEIVFRAVLFQAMESQWGTVAALWLQSLIFSLLHIANLDTQMNTLALGITVLSGTLIGAFWTILYVYVRNVWVVAAHHAAWNFTVVLTGLPLSGLSDWQGLAPLQSVYQGANWLTGGAVGPEDSVVTIVMVIIAVFAMVWLAQKQDRFYPAAAAVIKQ</sequence>
<evidence type="ECO:0000313" key="3">
    <source>
        <dbReference type="EMBL" id="VHO01102.1"/>
    </source>
</evidence>
<name>A0A486XHN4_9GAMM</name>
<keyword evidence="1" id="KW-0812">Transmembrane</keyword>
<keyword evidence="3" id="KW-0378">Hydrolase</keyword>
<evidence type="ECO:0000256" key="1">
    <source>
        <dbReference type="SAM" id="Phobius"/>
    </source>
</evidence>
<reference evidence="3" key="1">
    <citation type="submission" date="2019-04" db="EMBL/GenBank/DDBJ databases">
        <authorList>
            <person name="Brambilla D."/>
        </authorList>
    </citation>
    <scope>NUCLEOTIDE SEQUENCE</scope>
    <source>
        <strain evidence="3">BAL1</strain>
    </source>
</reference>
<dbReference type="GO" id="GO:0080120">
    <property type="term" value="P:CAAX-box protein maturation"/>
    <property type="evidence" value="ECO:0007669"/>
    <property type="project" value="UniProtKB-ARBA"/>
</dbReference>
<evidence type="ECO:0000259" key="2">
    <source>
        <dbReference type="Pfam" id="PF02517"/>
    </source>
</evidence>
<feature type="transmembrane region" description="Helical" evidence="1">
    <location>
        <begin position="12"/>
        <end position="33"/>
    </location>
</feature>
<dbReference type="PANTHER" id="PTHR39430">
    <property type="entry name" value="MEMBRANE-ASSOCIATED PROTEASE-RELATED"/>
    <property type="match status" value="1"/>
</dbReference>
<feature type="domain" description="CAAX prenyl protease 2/Lysostaphin resistance protein A-like" evidence="2">
    <location>
        <begin position="121"/>
        <end position="218"/>
    </location>
</feature>
<feature type="transmembrane region" description="Helical" evidence="1">
    <location>
        <begin position="122"/>
        <end position="140"/>
    </location>
</feature>
<gene>
    <name evidence="3" type="ORF">BAL341_217</name>
</gene>
<accession>A0A486XHN4</accession>
<keyword evidence="1" id="KW-0472">Membrane</keyword>
<dbReference type="GO" id="GO:0006508">
    <property type="term" value="P:proteolysis"/>
    <property type="evidence" value="ECO:0007669"/>
    <property type="project" value="UniProtKB-KW"/>
</dbReference>
<feature type="transmembrane region" description="Helical" evidence="1">
    <location>
        <begin position="83"/>
        <end position="110"/>
    </location>
</feature>
<keyword evidence="3" id="KW-0645">Protease</keyword>
<feature type="transmembrane region" description="Helical" evidence="1">
    <location>
        <begin position="214"/>
        <end position="231"/>
    </location>
</feature>